<dbReference type="InterPro" id="IPR001163">
    <property type="entry name" value="Sm_dom_euk/arc"/>
</dbReference>
<dbReference type="Gene3D" id="2.30.30.100">
    <property type="match status" value="1"/>
</dbReference>
<keyword evidence="3" id="KW-1185">Reference proteome</keyword>
<evidence type="ECO:0000313" key="2">
    <source>
        <dbReference type="EMBL" id="QLQ82557.1"/>
    </source>
</evidence>
<dbReference type="InterPro" id="IPR010920">
    <property type="entry name" value="LSM_dom_sf"/>
</dbReference>
<dbReference type="OrthoDB" id="368909at2759"/>
<dbReference type="AlphaFoldDB" id="A0A7H9I045"/>
<sequence>MDKLALQDFIGSTLYIWLSDERVITGKLMAMDCELNLLLDHVQETRLKDGNERMVGLVSVPRGTISCIRLDRSRLDQLCLLRQEFMRQVL</sequence>
<dbReference type="Pfam" id="PF01423">
    <property type="entry name" value="LSM"/>
    <property type="match status" value="1"/>
</dbReference>
<protein>
    <recommendedName>
        <fullName evidence="1">Sm domain-containing protein</fullName>
    </recommendedName>
</protein>
<dbReference type="SUPFAM" id="SSF50182">
    <property type="entry name" value="Sm-like ribonucleoproteins"/>
    <property type="match status" value="1"/>
</dbReference>
<name>A0A7H9I045_9SACH</name>
<reference evidence="2 3" key="1">
    <citation type="submission" date="2020-06" db="EMBL/GenBank/DDBJ databases">
        <title>The yeast mating-type switching endonuclease HO is a domesticated member of an unorthodox homing genetic element family.</title>
        <authorList>
            <person name="Coughlan A.Y."/>
            <person name="Lombardi L."/>
            <person name="Braun-Galleani S."/>
            <person name="Martos A.R."/>
            <person name="Galeote V."/>
            <person name="Bigey F."/>
            <person name="Dequin S."/>
            <person name="Byrne K.P."/>
            <person name="Wolfe K.H."/>
        </authorList>
    </citation>
    <scope>NUCLEOTIDE SEQUENCE [LARGE SCALE GENOMIC DNA]</scope>
    <source>
        <strain evidence="2 3">CBS2947</strain>
    </source>
</reference>
<dbReference type="CDD" id="cd06168">
    <property type="entry name" value="LSMD1"/>
    <property type="match status" value="1"/>
</dbReference>
<dbReference type="InterPro" id="IPR034110">
    <property type="entry name" value="LSMD1_Sm"/>
</dbReference>
<dbReference type="Proteomes" id="UP000510647">
    <property type="component" value="Chromosome 8"/>
</dbReference>
<organism evidence="2 3">
    <name type="scientific">Torulaspora globosa</name>
    <dbReference type="NCBI Taxonomy" id="48254"/>
    <lineage>
        <taxon>Eukaryota</taxon>
        <taxon>Fungi</taxon>
        <taxon>Dikarya</taxon>
        <taxon>Ascomycota</taxon>
        <taxon>Saccharomycotina</taxon>
        <taxon>Saccharomycetes</taxon>
        <taxon>Saccharomycetales</taxon>
        <taxon>Saccharomycetaceae</taxon>
        <taxon>Torulaspora</taxon>
    </lineage>
</organism>
<gene>
    <name evidence="2" type="ORF">HG537_0H03200</name>
</gene>
<evidence type="ECO:0000259" key="1">
    <source>
        <dbReference type="SMART" id="SM00651"/>
    </source>
</evidence>
<dbReference type="SMART" id="SM00651">
    <property type="entry name" value="Sm"/>
    <property type="match status" value="1"/>
</dbReference>
<dbReference type="GO" id="GO:0031417">
    <property type="term" value="C:NatC complex"/>
    <property type="evidence" value="ECO:0007669"/>
    <property type="project" value="InterPro"/>
</dbReference>
<proteinExistence type="predicted"/>
<feature type="domain" description="Sm" evidence="1">
    <location>
        <begin position="4"/>
        <end position="70"/>
    </location>
</feature>
<dbReference type="EMBL" id="CP059274">
    <property type="protein sequence ID" value="QLQ82557.1"/>
    <property type="molecule type" value="Genomic_DNA"/>
</dbReference>
<evidence type="ECO:0000313" key="3">
    <source>
        <dbReference type="Proteomes" id="UP000510647"/>
    </source>
</evidence>
<accession>A0A7H9I045</accession>